<dbReference type="InterPro" id="IPR001638">
    <property type="entry name" value="Solute-binding_3/MltF_N"/>
</dbReference>
<protein>
    <recommendedName>
        <fullName evidence="1">Solute-binding protein family 3/N-terminal domain-containing protein</fullName>
    </recommendedName>
</protein>
<sequence length="223" mass="26003">MSTLFGEDQVIPNENNGIILELITKTLEPEGYKITPVYLPYLRRIYFYKNGTVDVASDINSHTIKTENLPGYYSGPVYEYQNYLISLSENNFAFKSLDDIGTQSLISWQGAKKHLGDHYKKLMDKHPNYSETHDQTLQVKALFLKRFEIAQMDLHIFKYYRNQIQKTGDIDTTAEVDFFPILGTNPNGFLFRDQNIRDLFTKRIKQLKSSGEYQKILDKYISK</sequence>
<dbReference type="Gene3D" id="3.40.190.10">
    <property type="entry name" value="Periplasmic binding protein-like II"/>
    <property type="match status" value="2"/>
</dbReference>
<evidence type="ECO:0000313" key="3">
    <source>
        <dbReference type="Proteomes" id="UP000626370"/>
    </source>
</evidence>
<comment type="caution">
    <text evidence="2">The sequence shown here is derived from an EMBL/GenBank/DDBJ whole genome shotgun (WGS) entry which is preliminary data.</text>
</comment>
<evidence type="ECO:0000313" key="2">
    <source>
        <dbReference type="EMBL" id="GHF00471.1"/>
    </source>
</evidence>
<dbReference type="Pfam" id="PF00497">
    <property type="entry name" value="SBP_bac_3"/>
    <property type="match status" value="1"/>
</dbReference>
<accession>A0ABQ3J0T0</accession>
<dbReference type="EMBL" id="BNAH01000016">
    <property type="protein sequence ID" value="GHF00471.1"/>
    <property type="molecule type" value="Genomic_DNA"/>
</dbReference>
<name>A0ABQ3J0T0_9GAMM</name>
<gene>
    <name evidence="2" type="ORF">GCM10011501_32400</name>
</gene>
<dbReference type="Proteomes" id="UP000626370">
    <property type="component" value="Unassembled WGS sequence"/>
</dbReference>
<feature type="domain" description="Solute-binding protein family 3/N-terminal" evidence="1">
    <location>
        <begin position="14"/>
        <end position="222"/>
    </location>
</feature>
<dbReference type="SUPFAM" id="SSF53850">
    <property type="entry name" value="Periplasmic binding protein-like II"/>
    <property type="match status" value="1"/>
</dbReference>
<evidence type="ECO:0000259" key="1">
    <source>
        <dbReference type="Pfam" id="PF00497"/>
    </source>
</evidence>
<dbReference type="RefSeq" id="WP_189379312.1">
    <property type="nucleotide sequence ID" value="NZ_BNAH01000016.1"/>
</dbReference>
<proteinExistence type="predicted"/>
<reference evidence="3" key="1">
    <citation type="journal article" date="2019" name="Int. J. Syst. Evol. Microbiol.">
        <title>The Global Catalogue of Microorganisms (GCM) 10K type strain sequencing project: providing services to taxonomists for standard genome sequencing and annotation.</title>
        <authorList>
            <consortium name="The Broad Institute Genomics Platform"/>
            <consortium name="The Broad Institute Genome Sequencing Center for Infectious Disease"/>
            <person name="Wu L."/>
            <person name="Ma J."/>
        </authorList>
    </citation>
    <scope>NUCLEOTIDE SEQUENCE [LARGE SCALE GENOMIC DNA]</scope>
    <source>
        <strain evidence="3">CGMCC 1.15922</strain>
    </source>
</reference>
<organism evidence="2 3">
    <name type="scientific">Thalassotalea profundi</name>
    <dbReference type="NCBI Taxonomy" id="2036687"/>
    <lineage>
        <taxon>Bacteria</taxon>
        <taxon>Pseudomonadati</taxon>
        <taxon>Pseudomonadota</taxon>
        <taxon>Gammaproteobacteria</taxon>
        <taxon>Alteromonadales</taxon>
        <taxon>Colwelliaceae</taxon>
        <taxon>Thalassotalea</taxon>
    </lineage>
</organism>
<keyword evidence="3" id="KW-1185">Reference proteome</keyword>